<dbReference type="Proteomes" id="UP000178162">
    <property type="component" value="Unassembled WGS sequence"/>
</dbReference>
<dbReference type="InterPro" id="IPR012337">
    <property type="entry name" value="RNaseH-like_sf"/>
</dbReference>
<dbReference type="GO" id="GO:0003676">
    <property type="term" value="F:nucleic acid binding"/>
    <property type="evidence" value="ECO:0007669"/>
    <property type="project" value="InterPro"/>
</dbReference>
<name>A0A1G1WCB5_9BACT</name>
<dbReference type="EMBL" id="MHCR01000018">
    <property type="protein sequence ID" value="OGY25323.1"/>
    <property type="molecule type" value="Genomic_DNA"/>
</dbReference>
<dbReference type="Gene3D" id="3.30.420.10">
    <property type="entry name" value="Ribonuclease H-like superfamily/Ribonuclease H"/>
    <property type="match status" value="1"/>
</dbReference>
<sequence>MQLDKLLIFCDGGARGNPGPAASASFIYDISGKVREKCGKYLGVSTNNVAEYEAVILAWETIREKKLAERDAKIIFHLDSSLLVNQLNGLFKVKDSNLRDLVVKIRGFESDFSDVVYKYIPREKNTEADRVVNEILNKRME</sequence>
<dbReference type="PANTHER" id="PTHR46387">
    <property type="entry name" value="POLYNUCLEOTIDYL TRANSFERASE, RIBONUCLEASE H-LIKE SUPERFAMILY PROTEIN"/>
    <property type="match status" value="1"/>
</dbReference>
<reference evidence="2 3" key="1">
    <citation type="journal article" date="2016" name="Nat. Commun.">
        <title>Thousands of microbial genomes shed light on interconnected biogeochemical processes in an aquifer system.</title>
        <authorList>
            <person name="Anantharaman K."/>
            <person name="Brown C.T."/>
            <person name="Hug L.A."/>
            <person name="Sharon I."/>
            <person name="Castelle C.J."/>
            <person name="Probst A.J."/>
            <person name="Thomas B.C."/>
            <person name="Singh A."/>
            <person name="Wilkins M.J."/>
            <person name="Karaoz U."/>
            <person name="Brodie E.L."/>
            <person name="Williams K.H."/>
            <person name="Hubbard S.S."/>
            <person name="Banfield J.F."/>
        </authorList>
    </citation>
    <scope>NUCLEOTIDE SEQUENCE [LARGE SCALE GENOMIC DNA]</scope>
</reference>
<dbReference type="Pfam" id="PF13456">
    <property type="entry name" value="RVT_3"/>
    <property type="match status" value="1"/>
</dbReference>
<feature type="domain" description="RNase H type-1" evidence="1">
    <location>
        <begin position="2"/>
        <end position="141"/>
    </location>
</feature>
<gene>
    <name evidence="2" type="ORF">A2134_00060</name>
</gene>
<dbReference type="CDD" id="cd09279">
    <property type="entry name" value="RNase_HI_like"/>
    <property type="match status" value="1"/>
</dbReference>
<comment type="caution">
    <text evidence="2">The sequence shown here is derived from an EMBL/GenBank/DDBJ whole genome shotgun (WGS) entry which is preliminary data.</text>
</comment>
<dbReference type="PANTHER" id="PTHR46387:SF2">
    <property type="entry name" value="RIBONUCLEASE HI"/>
    <property type="match status" value="1"/>
</dbReference>
<dbReference type="GO" id="GO:0004523">
    <property type="term" value="F:RNA-DNA hybrid ribonuclease activity"/>
    <property type="evidence" value="ECO:0007669"/>
    <property type="project" value="InterPro"/>
</dbReference>
<evidence type="ECO:0000259" key="1">
    <source>
        <dbReference type="PROSITE" id="PS50879"/>
    </source>
</evidence>
<evidence type="ECO:0000313" key="2">
    <source>
        <dbReference type="EMBL" id="OGY25323.1"/>
    </source>
</evidence>
<evidence type="ECO:0000313" key="3">
    <source>
        <dbReference type="Proteomes" id="UP000178162"/>
    </source>
</evidence>
<organism evidence="2 3">
    <name type="scientific">Candidatus Woykebacteria bacterium RBG_16_39_9b</name>
    <dbReference type="NCBI Taxonomy" id="1802595"/>
    <lineage>
        <taxon>Bacteria</taxon>
        <taxon>Candidatus Woykeibacteriota</taxon>
    </lineage>
</organism>
<proteinExistence type="predicted"/>
<dbReference type="STRING" id="1802595.A2134_00060"/>
<accession>A0A1G1WCB5</accession>
<dbReference type="PROSITE" id="PS50879">
    <property type="entry name" value="RNASE_H_1"/>
    <property type="match status" value="1"/>
</dbReference>
<dbReference type="AlphaFoldDB" id="A0A1G1WCB5"/>
<dbReference type="InterPro" id="IPR002156">
    <property type="entry name" value="RNaseH_domain"/>
</dbReference>
<dbReference type="InterPro" id="IPR036397">
    <property type="entry name" value="RNaseH_sf"/>
</dbReference>
<protein>
    <recommendedName>
        <fullName evidence="1">RNase H type-1 domain-containing protein</fullName>
    </recommendedName>
</protein>
<dbReference type="SUPFAM" id="SSF53098">
    <property type="entry name" value="Ribonuclease H-like"/>
    <property type="match status" value="1"/>
</dbReference>